<dbReference type="Pfam" id="PF20107">
    <property type="entry name" value="DUF6497"/>
    <property type="match status" value="2"/>
</dbReference>
<comment type="caution">
    <text evidence="2">The sequence shown here is derived from an EMBL/GenBank/DDBJ whole genome shotgun (WGS) entry which is preliminary data.</text>
</comment>
<gene>
    <name evidence="2" type="ORF">QWZ10_03165</name>
</gene>
<feature type="region of interest" description="Disordered" evidence="1">
    <location>
        <begin position="1"/>
        <end position="30"/>
    </location>
</feature>
<evidence type="ECO:0000313" key="3">
    <source>
        <dbReference type="Proteomes" id="UP001243846"/>
    </source>
</evidence>
<name>A0ABT8D732_9RHOB</name>
<keyword evidence="3" id="KW-1185">Reference proteome</keyword>
<proteinExistence type="predicted"/>
<evidence type="ECO:0000256" key="1">
    <source>
        <dbReference type="SAM" id="MobiDB-lite"/>
    </source>
</evidence>
<protein>
    <submittedName>
        <fullName evidence="2">DUF6497 family protein</fullName>
    </submittedName>
</protein>
<dbReference type="EMBL" id="JAUFRC010000001">
    <property type="protein sequence ID" value="MDN3711069.1"/>
    <property type="molecule type" value="Genomic_DNA"/>
</dbReference>
<dbReference type="InterPro" id="IPR045467">
    <property type="entry name" value="DUF6497"/>
</dbReference>
<evidence type="ECO:0000313" key="2">
    <source>
        <dbReference type="EMBL" id="MDN3711069.1"/>
    </source>
</evidence>
<accession>A0ABT8D732</accession>
<reference evidence="3" key="1">
    <citation type="journal article" date="2019" name="Int. J. Syst. Evol. Microbiol.">
        <title>The Global Catalogue of Microorganisms (GCM) 10K type strain sequencing project: providing services to taxonomists for standard genome sequencing and annotation.</title>
        <authorList>
            <consortium name="The Broad Institute Genomics Platform"/>
            <consortium name="The Broad Institute Genome Sequencing Center for Infectious Disease"/>
            <person name="Wu L."/>
            <person name="Ma J."/>
        </authorList>
    </citation>
    <scope>NUCLEOTIDE SEQUENCE [LARGE SCALE GENOMIC DNA]</scope>
    <source>
        <strain evidence="3">CECT 8482</strain>
    </source>
</reference>
<sequence length="221" mass="24041">MRPAFSGGSGFDIRGRDPAPPASQPASASIDLPSGAKVYLQETLEDNFGDYGLTLRYRFVMPDLADRVPSSFGTGTDFGGDEPLDIDTQSMEGGEDSGEDYIDDGLISPEDLDFQPVFSIPGAEEAADQVIDHAISDIDDGTTLPAVPDVLLKDPIHDDIVWICDNIALPEALKSAKRPAQIVVSLADRESEFGSYDPNVLQIFESFSLPKDRDSCEWRPW</sequence>
<dbReference type="Proteomes" id="UP001243846">
    <property type="component" value="Unassembled WGS sequence"/>
</dbReference>
<feature type="region of interest" description="Disordered" evidence="1">
    <location>
        <begin position="72"/>
        <end position="98"/>
    </location>
</feature>
<organism evidence="2 3">
    <name type="scientific">Paracoccus cavernae</name>
    <dbReference type="NCBI Taxonomy" id="1571207"/>
    <lineage>
        <taxon>Bacteria</taxon>
        <taxon>Pseudomonadati</taxon>
        <taxon>Pseudomonadota</taxon>
        <taxon>Alphaproteobacteria</taxon>
        <taxon>Rhodobacterales</taxon>
        <taxon>Paracoccaceae</taxon>
        <taxon>Paracoccus</taxon>
    </lineage>
</organism>